<dbReference type="InParanoid" id="D3BD01"/>
<evidence type="ECO:0000313" key="3">
    <source>
        <dbReference type="Proteomes" id="UP000001396"/>
    </source>
</evidence>
<proteinExistence type="predicted"/>
<dbReference type="Proteomes" id="UP000001396">
    <property type="component" value="Unassembled WGS sequence"/>
</dbReference>
<gene>
    <name evidence="2" type="ORF">PPL_06379</name>
</gene>
<organism evidence="2 3">
    <name type="scientific">Heterostelium pallidum (strain ATCC 26659 / Pp 5 / PN500)</name>
    <name type="common">Cellular slime mold</name>
    <name type="synonym">Polysphondylium pallidum</name>
    <dbReference type="NCBI Taxonomy" id="670386"/>
    <lineage>
        <taxon>Eukaryota</taxon>
        <taxon>Amoebozoa</taxon>
        <taxon>Evosea</taxon>
        <taxon>Eumycetozoa</taxon>
        <taxon>Dictyostelia</taxon>
        <taxon>Acytosteliales</taxon>
        <taxon>Acytosteliaceae</taxon>
        <taxon>Heterostelium</taxon>
    </lineage>
</organism>
<dbReference type="EMBL" id="ADBJ01000028">
    <property type="protein sequence ID" value="EFA80793.1"/>
    <property type="molecule type" value="Genomic_DNA"/>
</dbReference>
<dbReference type="AlphaFoldDB" id="D3BD01"/>
<name>D3BD01_HETP5</name>
<keyword evidence="1" id="KW-1133">Transmembrane helix</keyword>
<keyword evidence="3" id="KW-1185">Reference proteome</keyword>
<keyword evidence="1" id="KW-0812">Transmembrane</keyword>
<sequence>MGVAASFVNNNPLQMHKLKLLNFYISKNLDVVNLNWVPSEVCNNINSPCNFTSDLFWGGSAPVPGDTLYNINIDASSFGSPQYIELILAYNPEQIVLFNLTGPVTFTVSKVAEFNNTVVNNGSTVIVNANLKSEQTTFTNGSLLVHMGSTELNGVTLFNEFSTFIVDQDATLILEGQTDLYCQLQMLGQTVLNMVYNHYPVVFHAGVVSNFKLLFQQSISFKGVSNLTLVDGHNGGEFVLLPGAEIYITGDLYITDIGMYPGSLLDVNTEQITIVLGLTLGDTTNSATLVANSIEINQITSRGTLNVQSPNIVFNDVALINQFNILGNSIIVFNDNVTIEDIQSLGNNNEITLIANQSSSATIAQVSQEGTIQGLTIQVNVNASLLIPSAFATTGDIDLYGACESKKSLTAGSIFIRESGLLNLDNNQLNANLFFYGGQFNYNKATTLNIGGSLNLNNGAFSPTSDMIIAGSFVIAQANLQLINTHIQVLTSMQISHQTNIQIQQSFQPGSNGVAPIEVLGTVSLDGQINIKFQDQKSIDYSQNYNIISSQDQITGNFYGVVALQATEKYEIKVSTGKPPNYAYLSFEKPKSGHMASWKIGLIVVSIMVVMVAVGFGWLYYKRNDGYLRLNN</sequence>
<dbReference type="GeneID" id="31361861"/>
<keyword evidence="1" id="KW-0472">Membrane</keyword>
<evidence type="ECO:0000256" key="1">
    <source>
        <dbReference type="SAM" id="Phobius"/>
    </source>
</evidence>
<protein>
    <submittedName>
        <fullName evidence="2">Uncharacterized protein</fullName>
    </submittedName>
</protein>
<evidence type="ECO:0000313" key="2">
    <source>
        <dbReference type="EMBL" id="EFA80793.1"/>
    </source>
</evidence>
<reference evidence="2 3" key="1">
    <citation type="journal article" date="2011" name="Genome Res.">
        <title>Phylogeny-wide analysis of social amoeba genomes highlights ancient origins for complex intercellular communication.</title>
        <authorList>
            <person name="Heidel A.J."/>
            <person name="Lawal H.M."/>
            <person name="Felder M."/>
            <person name="Schilde C."/>
            <person name="Helps N.R."/>
            <person name="Tunggal B."/>
            <person name="Rivero F."/>
            <person name="John U."/>
            <person name="Schleicher M."/>
            <person name="Eichinger L."/>
            <person name="Platzer M."/>
            <person name="Noegel A.A."/>
            <person name="Schaap P."/>
            <person name="Gloeckner G."/>
        </authorList>
    </citation>
    <scope>NUCLEOTIDE SEQUENCE [LARGE SCALE GENOMIC DNA]</scope>
    <source>
        <strain evidence="3">ATCC 26659 / Pp 5 / PN500</strain>
    </source>
</reference>
<accession>D3BD01</accession>
<comment type="caution">
    <text evidence="2">The sequence shown here is derived from an EMBL/GenBank/DDBJ whole genome shotgun (WGS) entry which is preliminary data.</text>
</comment>
<feature type="transmembrane region" description="Helical" evidence="1">
    <location>
        <begin position="600"/>
        <end position="621"/>
    </location>
</feature>
<dbReference type="RefSeq" id="XP_020432912.1">
    <property type="nucleotide sequence ID" value="XM_020577238.1"/>
</dbReference>